<reference evidence="3" key="1">
    <citation type="submission" date="2023-03" db="EMBL/GenBank/DDBJ databases">
        <authorList>
            <person name="Julca I."/>
        </authorList>
    </citation>
    <scope>NUCLEOTIDE SEQUENCE</scope>
</reference>
<protein>
    <submittedName>
        <fullName evidence="3">OLC1v1035443C2</fullName>
    </submittedName>
</protein>
<feature type="transmembrane region" description="Helical" evidence="2">
    <location>
        <begin position="45"/>
        <end position="63"/>
    </location>
</feature>
<keyword evidence="2" id="KW-1133">Transmembrane helix</keyword>
<dbReference type="Proteomes" id="UP001161247">
    <property type="component" value="Chromosome 3"/>
</dbReference>
<evidence type="ECO:0000313" key="4">
    <source>
        <dbReference type="Proteomes" id="UP001161247"/>
    </source>
</evidence>
<evidence type="ECO:0000256" key="2">
    <source>
        <dbReference type="SAM" id="Phobius"/>
    </source>
</evidence>
<dbReference type="Gene3D" id="1.20.1250.20">
    <property type="entry name" value="MFS general substrate transporter like domains"/>
    <property type="match status" value="1"/>
</dbReference>
<gene>
    <name evidence="3" type="ORF">OLC1_LOCUS8891</name>
</gene>
<dbReference type="InterPro" id="IPR036259">
    <property type="entry name" value="MFS_trans_sf"/>
</dbReference>
<name>A0AAV1CT02_OLDCO</name>
<proteinExistence type="inferred from homology"/>
<evidence type="ECO:0000313" key="3">
    <source>
        <dbReference type="EMBL" id="CAI9098744.1"/>
    </source>
</evidence>
<feature type="transmembrane region" description="Helical" evidence="2">
    <location>
        <begin position="117"/>
        <end position="137"/>
    </location>
</feature>
<dbReference type="EMBL" id="OX459120">
    <property type="protein sequence ID" value="CAI9098744.1"/>
    <property type="molecule type" value="Genomic_DNA"/>
</dbReference>
<feature type="transmembrane region" description="Helical" evidence="2">
    <location>
        <begin position="149"/>
        <end position="170"/>
    </location>
</feature>
<sequence>MFLIHTLGKRFDLIFRYAIEYASILANVNINLCSSFGYGSFWESPFGVVVLLSSALVLIASHIEGAPLREVENQRDQRSWPKLIIGLTREFTTPLMGTGLLIFFGPLILDSLGYSRFASFAGPVAAPVLGIMSYHHLYGYLIQQFERRISLLLTAFSLLAISQFGIFSIFQVHAPDPDYHLDRSVAKEFLGLMVPM</sequence>
<keyword evidence="4" id="KW-1185">Reference proteome</keyword>
<accession>A0AAV1CT02</accession>
<evidence type="ECO:0000256" key="1">
    <source>
        <dbReference type="ARBA" id="ARBA00044504"/>
    </source>
</evidence>
<keyword evidence="2" id="KW-0812">Transmembrane</keyword>
<feature type="transmembrane region" description="Helical" evidence="2">
    <location>
        <begin position="83"/>
        <end position="105"/>
    </location>
</feature>
<organism evidence="3 4">
    <name type="scientific">Oldenlandia corymbosa var. corymbosa</name>
    <dbReference type="NCBI Taxonomy" id="529605"/>
    <lineage>
        <taxon>Eukaryota</taxon>
        <taxon>Viridiplantae</taxon>
        <taxon>Streptophyta</taxon>
        <taxon>Embryophyta</taxon>
        <taxon>Tracheophyta</taxon>
        <taxon>Spermatophyta</taxon>
        <taxon>Magnoliopsida</taxon>
        <taxon>eudicotyledons</taxon>
        <taxon>Gunneridae</taxon>
        <taxon>Pentapetalae</taxon>
        <taxon>asterids</taxon>
        <taxon>lamiids</taxon>
        <taxon>Gentianales</taxon>
        <taxon>Rubiaceae</taxon>
        <taxon>Rubioideae</taxon>
        <taxon>Spermacoceae</taxon>
        <taxon>Hedyotis-Oldenlandia complex</taxon>
        <taxon>Oldenlandia</taxon>
    </lineage>
</organism>
<comment type="similarity">
    <text evidence="1">Belongs to the major facilitator superfamily. Phosphate:H(+) symporter (TC 2.A.1.9) family.</text>
</comment>
<keyword evidence="2" id="KW-0472">Membrane</keyword>
<dbReference type="AlphaFoldDB" id="A0AAV1CT02"/>